<dbReference type="SMART" id="SM00327">
    <property type="entry name" value="VWA"/>
    <property type="match status" value="1"/>
</dbReference>
<dbReference type="InterPro" id="IPR011195">
    <property type="entry name" value="UCP010256"/>
</dbReference>
<comment type="caution">
    <text evidence="3">The sequence shown here is derived from an EMBL/GenBank/DDBJ whole genome shotgun (WGS) entry which is preliminary data.</text>
</comment>
<dbReference type="PIRSF" id="PIRSF010256">
    <property type="entry name" value="CoxE_vWa"/>
    <property type="match status" value="1"/>
</dbReference>
<feature type="compositionally biased region" description="Low complexity" evidence="1">
    <location>
        <begin position="110"/>
        <end position="121"/>
    </location>
</feature>
<dbReference type="InterPro" id="IPR036465">
    <property type="entry name" value="vWFA_dom_sf"/>
</dbReference>
<dbReference type="Proteomes" id="UP001209654">
    <property type="component" value="Unassembled WGS sequence"/>
</dbReference>
<evidence type="ECO:0000256" key="1">
    <source>
        <dbReference type="SAM" id="MobiDB-lite"/>
    </source>
</evidence>
<feature type="domain" description="VWFA" evidence="2">
    <location>
        <begin position="228"/>
        <end position="396"/>
    </location>
</feature>
<dbReference type="InterPro" id="IPR002035">
    <property type="entry name" value="VWF_A"/>
</dbReference>
<dbReference type="PANTHER" id="PTHR39338:SF6">
    <property type="entry name" value="BLL5662 PROTEIN"/>
    <property type="match status" value="1"/>
</dbReference>
<dbReference type="EMBL" id="BRVS01000001">
    <property type="protein sequence ID" value="GLB65698.1"/>
    <property type="molecule type" value="Genomic_DNA"/>
</dbReference>
<name>A0ABQ5MNY5_9MICC</name>
<feature type="region of interest" description="Disordered" evidence="1">
    <location>
        <begin position="92"/>
        <end position="139"/>
    </location>
</feature>
<evidence type="ECO:0000313" key="3">
    <source>
        <dbReference type="EMBL" id="GLB65698.1"/>
    </source>
</evidence>
<organism evidence="3 4">
    <name type="scientific">Arthrobacter mangrovi</name>
    <dbReference type="NCBI Taxonomy" id="2966350"/>
    <lineage>
        <taxon>Bacteria</taxon>
        <taxon>Bacillati</taxon>
        <taxon>Actinomycetota</taxon>
        <taxon>Actinomycetes</taxon>
        <taxon>Micrococcales</taxon>
        <taxon>Micrococcaceae</taxon>
        <taxon>Arthrobacter</taxon>
    </lineage>
</organism>
<evidence type="ECO:0000259" key="2">
    <source>
        <dbReference type="SMART" id="SM00327"/>
    </source>
</evidence>
<dbReference type="Pfam" id="PF05762">
    <property type="entry name" value="VWA_CoxE"/>
    <property type="match status" value="1"/>
</dbReference>
<accession>A0ABQ5MNY5</accession>
<feature type="compositionally biased region" description="Pro residues" evidence="1">
    <location>
        <begin position="122"/>
        <end position="131"/>
    </location>
</feature>
<keyword evidence="4" id="KW-1185">Reference proteome</keyword>
<proteinExistence type="predicted"/>
<protein>
    <recommendedName>
        <fullName evidence="2">VWFA domain-containing protein</fullName>
    </recommendedName>
</protein>
<evidence type="ECO:0000313" key="4">
    <source>
        <dbReference type="Proteomes" id="UP001209654"/>
    </source>
</evidence>
<gene>
    <name evidence="3" type="ORF">AHIS1636_01370</name>
</gene>
<dbReference type="InterPro" id="IPR008912">
    <property type="entry name" value="Uncharacterised_CoxE"/>
</dbReference>
<reference evidence="3 4" key="1">
    <citation type="journal article" date="2023" name="Int. J. Syst. Evol. Microbiol.">
        <title>Arthrobacter mangrovi sp. nov., an actinobacterium isolated from the rhizosphere of a mangrove.</title>
        <authorList>
            <person name="Hamada M."/>
            <person name="Saitou S."/>
            <person name="Enomoto N."/>
            <person name="Nanri K."/>
            <person name="Hidaka K."/>
            <person name="Miura T."/>
            <person name="Tamura T."/>
        </authorList>
    </citation>
    <scope>NUCLEOTIDE SEQUENCE [LARGE SCALE GENOMIC DNA]</scope>
    <source>
        <strain evidence="3 4">NBRC 112813</strain>
    </source>
</reference>
<sequence length="414" mass="44044">MAETALRRLEPAELAAALVAALHRAGAGGSPERAVWLAQALRLVPPTTRASLYWTCRIVLVSGKDQLPVFDAVFAAVFGEYDDDAELMGARGEKNAPQPAQRPGIRRTPAGEGAAPAVQPGPAAPPAPAPPAAGSGVEGPDREAILLTASAEERLHTTSFAELTEDEQAQLRLLIGRLRLAAPVRQSRRTRPTARTAGRLDLRRTARAARRTGSDPVRLVFARRRRQPRRLVMLCDVSGSMEAFTRAYLTVLQAAVASAKAEAFVFATRLTRLTRQLAMHDPDQALARAAAGAEDWSGGTRLADGLRSFIDAHGRRGTARGAVVVIFSDGWAQDDPADVAAQMARLRRLAFRIIWVNPRKAAPGYQPLAGGMAAALPFCDAFVSGHSYDALAELASAIRSGAAAGPATATRRIL</sequence>
<dbReference type="SUPFAM" id="SSF53300">
    <property type="entry name" value="vWA-like"/>
    <property type="match status" value="1"/>
</dbReference>
<dbReference type="RefSeq" id="WP_264793878.1">
    <property type="nucleotide sequence ID" value="NZ_BRVS01000001.1"/>
</dbReference>
<dbReference type="Gene3D" id="3.40.50.410">
    <property type="entry name" value="von Willebrand factor, type A domain"/>
    <property type="match status" value="1"/>
</dbReference>
<dbReference type="CDD" id="cd00198">
    <property type="entry name" value="vWFA"/>
    <property type="match status" value="1"/>
</dbReference>
<dbReference type="PANTHER" id="PTHR39338">
    <property type="entry name" value="BLL5662 PROTEIN-RELATED"/>
    <property type="match status" value="1"/>
</dbReference>